<proteinExistence type="predicted"/>
<evidence type="ECO:0000313" key="1">
    <source>
        <dbReference type="EMBL" id="STW05520.1"/>
    </source>
</evidence>
<sequence>MRFNGGAITPLTDGQTGGYQALIGGSDGIAVNRQLARQLADRRQNIARLERAALYQMADIIEDLTGSFFQRSLLTYDKMNFSIGRMIIRV</sequence>
<protein>
    <submittedName>
        <fullName evidence="1">Uncharacterized protein</fullName>
    </submittedName>
</protein>
<reference evidence="1 2" key="1">
    <citation type="submission" date="2018-06" db="EMBL/GenBank/DDBJ databases">
        <authorList>
            <consortium name="Pathogen Informatics"/>
            <person name="Doyle S."/>
        </authorList>
    </citation>
    <scope>NUCLEOTIDE SEQUENCE [LARGE SCALE GENOMIC DNA]</scope>
    <source>
        <strain evidence="1 2">NCTC9149</strain>
    </source>
</reference>
<dbReference type="AlphaFoldDB" id="A0A7H4NZA5"/>
<name>A0A7H4NZA5_9ENTR</name>
<comment type="caution">
    <text evidence="1">The sequence shown here is derived from an EMBL/GenBank/DDBJ whole genome shotgun (WGS) entry which is preliminary data.</text>
</comment>
<gene>
    <name evidence="1" type="ORF">NCTC9149_01907</name>
</gene>
<organism evidence="1 2">
    <name type="scientific">Klebsiella grimontii</name>
    <dbReference type="NCBI Taxonomy" id="2058152"/>
    <lineage>
        <taxon>Bacteria</taxon>
        <taxon>Pseudomonadati</taxon>
        <taxon>Pseudomonadota</taxon>
        <taxon>Gammaproteobacteria</taxon>
        <taxon>Enterobacterales</taxon>
        <taxon>Enterobacteriaceae</taxon>
        <taxon>Klebsiella/Raoultella group</taxon>
        <taxon>Klebsiella</taxon>
    </lineage>
</organism>
<dbReference type="EMBL" id="UGMX01000002">
    <property type="protein sequence ID" value="STW05520.1"/>
    <property type="molecule type" value="Genomic_DNA"/>
</dbReference>
<dbReference type="Proteomes" id="UP000254571">
    <property type="component" value="Unassembled WGS sequence"/>
</dbReference>
<accession>A0A7H4NZA5</accession>
<evidence type="ECO:0000313" key="2">
    <source>
        <dbReference type="Proteomes" id="UP000254571"/>
    </source>
</evidence>